<accession>A0A844XT01</accession>
<dbReference type="InterPro" id="IPR019554">
    <property type="entry name" value="Soluble_ligand-bd"/>
</dbReference>
<feature type="domain" description="Polysaccharide export protein N-terminal" evidence="2">
    <location>
        <begin position="47"/>
        <end position="119"/>
    </location>
</feature>
<dbReference type="Pfam" id="PF02563">
    <property type="entry name" value="Poly_export"/>
    <property type="match status" value="1"/>
</dbReference>
<comment type="caution">
    <text evidence="4">The sequence shown here is derived from an EMBL/GenBank/DDBJ whole genome shotgun (WGS) entry which is preliminary data.</text>
</comment>
<dbReference type="RefSeq" id="WP_160727915.1">
    <property type="nucleotide sequence ID" value="NZ_WTYC01000004.1"/>
</dbReference>
<feature type="domain" description="Soluble ligand binding" evidence="3">
    <location>
        <begin position="126"/>
        <end position="174"/>
    </location>
</feature>
<keyword evidence="1" id="KW-0732">Signal</keyword>
<dbReference type="Proteomes" id="UP000448199">
    <property type="component" value="Unassembled WGS sequence"/>
</dbReference>
<dbReference type="Gene3D" id="3.30.1950.10">
    <property type="entry name" value="wza like domain"/>
    <property type="match status" value="1"/>
</dbReference>
<proteinExistence type="predicted"/>
<evidence type="ECO:0000313" key="5">
    <source>
        <dbReference type="Proteomes" id="UP000448199"/>
    </source>
</evidence>
<name>A0A844XT01_9SPHN</name>
<protein>
    <submittedName>
        <fullName evidence="4">Polysaccharide export protein</fullName>
    </submittedName>
</protein>
<dbReference type="AlphaFoldDB" id="A0A844XT01"/>
<organism evidence="4 5">
    <name type="scientific">Qipengyuania vulgaris</name>
    <dbReference type="NCBI Taxonomy" id="291985"/>
    <lineage>
        <taxon>Bacteria</taxon>
        <taxon>Pseudomonadati</taxon>
        <taxon>Pseudomonadota</taxon>
        <taxon>Alphaproteobacteria</taxon>
        <taxon>Sphingomonadales</taxon>
        <taxon>Erythrobacteraceae</taxon>
        <taxon>Qipengyuania</taxon>
    </lineage>
</organism>
<dbReference type="InterPro" id="IPR003715">
    <property type="entry name" value="Poly_export_N"/>
</dbReference>
<sequence>MSKLRNGVFVAPTLLLAGCFSPSSDLPAGEAAYRVMPAASDTLGTLEYRIGVLDTLSIRVFQESELTFPEISVNSAGTINFPFIGEVTAAGKTPIQLSREIEEGLGSRYIRDPQVVVGVVTSAAQRVTVDGQVEQPGVYEIAGTSSLVESIARARGLKFTGVDDEVVVFRMIDGERHGAVFDLKAIREGKAEDPEILGGDRIVVGFSALRGAFENFLRAAPLFNVFTRF</sequence>
<evidence type="ECO:0000259" key="3">
    <source>
        <dbReference type="Pfam" id="PF10531"/>
    </source>
</evidence>
<dbReference type="Pfam" id="PF10531">
    <property type="entry name" value="SLBB"/>
    <property type="match status" value="1"/>
</dbReference>
<dbReference type="OrthoDB" id="8410640at2"/>
<evidence type="ECO:0000259" key="2">
    <source>
        <dbReference type="Pfam" id="PF02563"/>
    </source>
</evidence>
<dbReference type="InterPro" id="IPR049712">
    <property type="entry name" value="Poly_export"/>
</dbReference>
<reference evidence="4 5" key="1">
    <citation type="submission" date="2019-12" db="EMBL/GenBank/DDBJ databases">
        <title>Genomic-based taxomic classification of the family Erythrobacteraceae.</title>
        <authorList>
            <person name="Xu L."/>
        </authorList>
    </citation>
    <scope>NUCLEOTIDE SEQUENCE [LARGE SCALE GENOMIC DNA]</scope>
    <source>
        <strain evidence="4 5">DSM 17792</strain>
    </source>
</reference>
<gene>
    <name evidence="4" type="ORF">GRI69_08815</name>
</gene>
<evidence type="ECO:0000256" key="1">
    <source>
        <dbReference type="ARBA" id="ARBA00022729"/>
    </source>
</evidence>
<dbReference type="EMBL" id="WTYC01000004">
    <property type="protein sequence ID" value="MXO48357.1"/>
    <property type="molecule type" value="Genomic_DNA"/>
</dbReference>
<dbReference type="PROSITE" id="PS51257">
    <property type="entry name" value="PROKAR_LIPOPROTEIN"/>
    <property type="match status" value="1"/>
</dbReference>
<dbReference type="GO" id="GO:0015159">
    <property type="term" value="F:polysaccharide transmembrane transporter activity"/>
    <property type="evidence" value="ECO:0007669"/>
    <property type="project" value="InterPro"/>
</dbReference>
<dbReference type="PANTHER" id="PTHR33619">
    <property type="entry name" value="POLYSACCHARIDE EXPORT PROTEIN GFCE-RELATED"/>
    <property type="match status" value="1"/>
</dbReference>
<evidence type="ECO:0000313" key="4">
    <source>
        <dbReference type="EMBL" id="MXO48357.1"/>
    </source>
</evidence>
<keyword evidence="5" id="KW-1185">Reference proteome</keyword>
<dbReference type="PANTHER" id="PTHR33619:SF3">
    <property type="entry name" value="POLYSACCHARIDE EXPORT PROTEIN GFCE-RELATED"/>
    <property type="match status" value="1"/>
</dbReference>